<dbReference type="EC" id="2.7.-.-" evidence="4"/>
<gene>
    <name evidence="5" type="ORF">SISNIDRAFT_447573</name>
</gene>
<sequence>MVQAPRPLAFQVGGHGGIVVSQDGSLVIKPCLPNEPKFYQTVQSEPSLAPLKDIIPAYYIDTGNDSIVGVHRARGRTESDDESNLHCPGLAITLENLTHGFKHPNVIDIKLGTIIHDEFASPEKRARSEKKARAQTSWETGLTLTGFSLYNPSTDAIAITRREDLRKLKAAELPRAIQLCFPTATQTGPCPSSKSQSHSKTQEFIDLSAPPRASGLPPSLLHEVIRKICDETKHIRNVLANSEISLTGASLFIVYETDWEACRQGLEYTLPGNITKTSAKAAQSFDDEADQSVRRSYNADRQGACLVKLIDFAHTRYTPERYVHDGVLMGLDNILNLFEGRIEELEDLDDDLMDTTKAQSSVLD</sequence>
<reference evidence="5 6" key="1">
    <citation type="journal article" date="2016" name="Mol. Biol. Evol.">
        <title>Comparative Genomics of Early-Diverging Mushroom-Forming Fungi Provides Insights into the Origins of Lignocellulose Decay Capabilities.</title>
        <authorList>
            <person name="Nagy L.G."/>
            <person name="Riley R."/>
            <person name="Tritt A."/>
            <person name="Adam C."/>
            <person name="Daum C."/>
            <person name="Floudas D."/>
            <person name="Sun H."/>
            <person name="Yadav J.S."/>
            <person name="Pangilinan J."/>
            <person name="Larsson K.H."/>
            <person name="Matsuura K."/>
            <person name="Barry K."/>
            <person name="Labutti K."/>
            <person name="Kuo R."/>
            <person name="Ohm R.A."/>
            <person name="Bhattacharya S.S."/>
            <person name="Shirouzu T."/>
            <person name="Yoshinaga Y."/>
            <person name="Martin F.M."/>
            <person name="Grigoriev I.V."/>
            <person name="Hibbett D.S."/>
        </authorList>
    </citation>
    <scope>NUCLEOTIDE SEQUENCE [LARGE SCALE GENOMIC DNA]</scope>
    <source>
        <strain evidence="5 6">HHB9708</strain>
    </source>
</reference>
<accession>A0A165AC66</accession>
<dbReference type="Gene3D" id="3.30.470.160">
    <property type="entry name" value="Inositol polyphosphate kinase"/>
    <property type="match status" value="1"/>
</dbReference>
<dbReference type="Proteomes" id="UP000076722">
    <property type="component" value="Unassembled WGS sequence"/>
</dbReference>
<dbReference type="AlphaFoldDB" id="A0A165AC66"/>
<dbReference type="GO" id="GO:0005737">
    <property type="term" value="C:cytoplasm"/>
    <property type="evidence" value="ECO:0007669"/>
    <property type="project" value="TreeGrafter"/>
</dbReference>
<proteinExistence type="inferred from homology"/>
<evidence type="ECO:0000256" key="2">
    <source>
        <dbReference type="ARBA" id="ARBA00022679"/>
    </source>
</evidence>
<keyword evidence="6" id="KW-1185">Reference proteome</keyword>
<dbReference type="GO" id="GO:0046854">
    <property type="term" value="P:phosphatidylinositol phosphate biosynthetic process"/>
    <property type="evidence" value="ECO:0007669"/>
    <property type="project" value="TreeGrafter"/>
</dbReference>
<dbReference type="InterPro" id="IPR005522">
    <property type="entry name" value="IPK"/>
</dbReference>
<dbReference type="OrthoDB" id="338650at2759"/>
<evidence type="ECO:0000256" key="1">
    <source>
        <dbReference type="ARBA" id="ARBA00007374"/>
    </source>
</evidence>
<dbReference type="Pfam" id="PF03770">
    <property type="entry name" value="IPK"/>
    <property type="match status" value="2"/>
</dbReference>
<dbReference type="GO" id="GO:0008440">
    <property type="term" value="F:inositol-1,4,5-trisphosphate 3-kinase activity"/>
    <property type="evidence" value="ECO:0007669"/>
    <property type="project" value="TreeGrafter"/>
</dbReference>
<dbReference type="GO" id="GO:0005634">
    <property type="term" value="C:nucleus"/>
    <property type="evidence" value="ECO:0007669"/>
    <property type="project" value="TreeGrafter"/>
</dbReference>
<dbReference type="GO" id="GO:0000824">
    <property type="term" value="F:inositol-1,4,5,6-tetrakisphosphate 3-kinase activity"/>
    <property type="evidence" value="ECO:0007669"/>
    <property type="project" value="TreeGrafter"/>
</dbReference>
<organism evidence="5 6">
    <name type="scientific">Sistotremastrum niveocremeum HHB9708</name>
    <dbReference type="NCBI Taxonomy" id="1314777"/>
    <lineage>
        <taxon>Eukaryota</taxon>
        <taxon>Fungi</taxon>
        <taxon>Dikarya</taxon>
        <taxon>Basidiomycota</taxon>
        <taxon>Agaricomycotina</taxon>
        <taxon>Agaricomycetes</taxon>
        <taxon>Sistotremastrales</taxon>
        <taxon>Sistotremastraceae</taxon>
        <taxon>Sertulicium</taxon>
        <taxon>Sertulicium niveocremeum</taxon>
    </lineage>
</organism>
<dbReference type="InterPro" id="IPR038286">
    <property type="entry name" value="IPK_sf"/>
</dbReference>
<evidence type="ECO:0000313" key="6">
    <source>
        <dbReference type="Proteomes" id="UP000076722"/>
    </source>
</evidence>
<keyword evidence="2 4" id="KW-0808">Transferase</keyword>
<keyword evidence="3 4" id="KW-0418">Kinase</keyword>
<dbReference type="SUPFAM" id="SSF56104">
    <property type="entry name" value="SAICAR synthase-like"/>
    <property type="match status" value="1"/>
</dbReference>
<protein>
    <recommendedName>
        <fullName evidence="4">Kinase</fullName>
        <ecNumber evidence="4">2.7.-.-</ecNumber>
    </recommendedName>
</protein>
<dbReference type="PANTHER" id="PTHR12400:SF108">
    <property type="entry name" value="KINASE"/>
    <property type="match status" value="1"/>
</dbReference>
<comment type="similarity">
    <text evidence="1 4">Belongs to the inositol phosphokinase (IPK) family.</text>
</comment>
<dbReference type="STRING" id="1314777.A0A165AC66"/>
<evidence type="ECO:0000313" key="5">
    <source>
        <dbReference type="EMBL" id="KZS98771.1"/>
    </source>
</evidence>
<dbReference type="EMBL" id="KV419394">
    <property type="protein sequence ID" value="KZS98771.1"/>
    <property type="molecule type" value="Genomic_DNA"/>
</dbReference>
<name>A0A165AC66_9AGAM</name>
<evidence type="ECO:0000256" key="4">
    <source>
        <dbReference type="RuleBase" id="RU363090"/>
    </source>
</evidence>
<dbReference type="PANTHER" id="PTHR12400">
    <property type="entry name" value="INOSITOL POLYPHOSPHATE KINASE"/>
    <property type="match status" value="1"/>
</dbReference>
<dbReference type="GO" id="GO:0032958">
    <property type="term" value="P:inositol phosphate biosynthetic process"/>
    <property type="evidence" value="ECO:0007669"/>
    <property type="project" value="InterPro"/>
</dbReference>
<evidence type="ECO:0000256" key="3">
    <source>
        <dbReference type="ARBA" id="ARBA00022777"/>
    </source>
</evidence>